<protein>
    <recommendedName>
        <fullName evidence="7">Metallo-beta-lactamase domain-containing protein</fullName>
    </recommendedName>
</protein>
<feature type="transmembrane region" description="Helical" evidence="6">
    <location>
        <begin position="6"/>
        <end position="39"/>
    </location>
</feature>
<dbReference type="NCBIfam" id="TIGR00361">
    <property type="entry name" value="ComEC_Rec2"/>
    <property type="match status" value="1"/>
</dbReference>
<evidence type="ECO:0000256" key="2">
    <source>
        <dbReference type="ARBA" id="ARBA00022475"/>
    </source>
</evidence>
<dbReference type="GO" id="GO:0030420">
    <property type="term" value="P:establishment of competence for transformation"/>
    <property type="evidence" value="ECO:0007669"/>
    <property type="project" value="InterPro"/>
</dbReference>
<reference evidence="8 9" key="1">
    <citation type="journal article" date="2019" name="Appl. Microbiol. Biotechnol.">
        <title>Uncovering carbohydrate metabolism through a genotype-phenotype association study of 56 lactic acid bacteria genomes.</title>
        <authorList>
            <person name="Buron-Moles G."/>
            <person name="Chailyan A."/>
            <person name="Dolejs I."/>
            <person name="Forster J."/>
            <person name="Miks M.H."/>
        </authorList>
    </citation>
    <scope>NUCLEOTIDE SEQUENCE [LARGE SCALE GENOMIC DNA]</scope>
    <source>
        <strain evidence="8 9">ATCC 700006</strain>
    </source>
</reference>
<dbReference type="RefSeq" id="WP_133264382.1">
    <property type="nucleotide sequence ID" value="NZ_JAGYGP010000001.1"/>
</dbReference>
<feature type="transmembrane region" description="Helical" evidence="6">
    <location>
        <begin position="46"/>
        <end position="63"/>
    </location>
</feature>
<comment type="caution">
    <text evidence="8">The sequence shown here is derived from an EMBL/GenBank/DDBJ whole genome shotgun (WGS) entry which is preliminary data.</text>
</comment>
<evidence type="ECO:0000256" key="5">
    <source>
        <dbReference type="ARBA" id="ARBA00023136"/>
    </source>
</evidence>
<evidence type="ECO:0000313" key="8">
    <source>
        <dbReference type="EMBL" id="TDG68039.1"/>
    </source>
</evidence>
<dbReference type="Proteomes" id="UP000295681">
    <property type="component" value="Unassembled WGS sequence"/>
</dbReference>
<dbReference type="InterPro" id="IPR035681">
    <property type="entry name" value="ComA-like_MBL"/>
</dbReference>
<organism evidence="8 9">
    <name type="scientific">Leuconostoc fallax</name>
    <dbReference type="NCBI Taxonomy" id="1251"/>
    <lineage>
        <taxon>Bacteria</taxon>
        <taxon>Bacillati</taxon>
        <taxon>Bacillota</taxon>
        <taxon>Bacilli</taxon>
        <taxon>Lactobacillales</taxon>
        <taxon>Lactobacillaceae</taxon>
        <taxon>Leuconostoc</taxon>
    </lineage>
</organism>
<feature type="transmembrane region" description="Helical" evidence="6">
    <location>
        <begin position="313"/>
        <end position="346"/>
    </location>
</feature>
<dbReference type="InterPro" id="IPR052159">
    <property type="entry name" value="Competence_DNA_uptake"/>
</dbReference>
<feature type="domain" description="Metallo-beta-lactamase" evidence="7">
    <location>
        <begin position="494"/>
        <end position="702"/>
    </location>
</feature>
<dbReference type="InterPro" id="IPR004797">
    <property type="entry name" value="Competence_ComEC/Rec2"/>
</dbReference>
<gene>
    <name evidence="8" type="ORF">C5L23_000345</name>
</gene>
<dbReference type="InterPro" id="IPR001279">
    <property type="entry name" value="Metallo-B-lactamas"/>
</dbReference>
<keyword evidence="4 6" id="KW-1133">Transmembrane helix</keyword>
<keyword evidence="3 6" id="KW-0812">Transmembrane</keyword>
<dbReference type="PANTHER" id="PTHR30619:SF7">
    <property type="entry name" value="BETA-LACTAMASE DOMAIN PROTEIN"/>
    <property type="match status" value="1"/>
</dbReference>
<evidence type="ECO:0000256" key="6">
    <source>
        <dbReference type="SAM" id="Phobius"/>
    </source>
</evidence>
<feature type="transmembrane region" description="Helical" evidence="6">
    <location>
        <begin position="438"/>
        <end position="454"/>
    </location>
</feature>
<feature type="transmembrane region" description="Helical" evidence="6">
    <location>
        <begin position="384"/>
        <end position="403"/>
    </location>
</feature>
<evidence type="ECO:0000313" key="9">
    <source>
        <dbReference type="Proteomes" id="UP000295681"/>
    </source>
</evidence>
<evidence type="ECO:0000256" key="3">
    <source>
        <dbReference type="ARBA" id="ARBA00022692"/>
    </source>
</evidence>
<comment type="subcellular location">
    <subcellularLocation>
        <location evidence="1">Cell membrane</location>
        <topology evidence="1">Multi-pass membrane protein</topology>
    </subcellularLocation>
</comment>
<sequence>MHQRILLLTSLIVATVSGLVYQCNSVTITLFLLMVGILLKLKSFKLLLVITMITLPFLSYFIYDNHQLEQINKMQPDSYVTGYMFADDIEVDGDNLKAVAYLRHHEKVKLYWKVPTQKEKQWLETNTSTLYFHANVKQTVIPPATNFNQFDAQKFYKTQKIVHQATVQQWSYSKQSDDNFKPNFLIDNLRQWHARALGQVAQLPQPLANYAQALLLGTTPKSLYSDNPGISTLGLIHLFSVSGFQVSYIITTLMSLARRLRMIKEYAVIFLMMILIMFYIFVGAPAILVRAVVAGELALLSLGYKGFNLSATSIWAISLLASLVVAPQLLLTLGGQLSFLLTFCLLFSRHLSFWQSNLLMGIVMFPLITHQQFTWHLLEIPINFLAIPLFEIIIVPSIFVGVWQIPFITSFVNQLIHLFASIIDTVASLPLNCVVGKLAWPFVLLLLILAMLSFTNKKTTARIARMTWLITLILGIIWVRFPLHGEVSLFDIGQGDAILVRLPFNQNVTLIDTGGKVNFGEENWQRLKYSRPKGETVIINYLHSRGISKVNQLVLTHQDQDHIGDAYIILQKMAVDRVIIPKGMRQQPAFAQKIKPYLKQRTQVIETTDNDTQQNMPLKVLYPFESGHGKNEDCIALYGEFGGKRFLTSGDLDKAGEEKICQKYPNLKLDILKFGHHGSKTSTSSEAIKQWCPQYGLVSAGRNNRYHHPHQETLDLAQQQKLIVYNTQINGMITYVPRI</sequence>
<dbReference type="Gene3D" id="3.60.15.10">
    <property type="entry name" value="Ribonuclease Z/Hydroxyacylglutathione hydrolase-like"/>
    <property type="match status" value="1"/>
</dbReference>
<evidence type="ECO:0000256" key="1">
    <source>
        <dbReference type="ARBA" id="ARBA00004651"/>
    </source>
</evidence>
<dbReference type="Pfam" id="PF03772">
    <property type="entry name" value="Competence"/>
    <property type="match status" value="1"/>
</dbReference>
<name>A0A4R5N800_9LACO</name>
<dbReference type="EMBL" id="PUFI01000014">
    <property type="protein sequence ID" value="TDG68039.1"/>
    <property type="molecule type" value="Genomic_DNA"/>
</dbReference>
<evidence type="ECO:0000259" key="7">
    <source>
        <dbReference type="SMART" id="SM00849"/>
    </source>
</evidence>
<dbReference type="Pfam" id="PF00753">
    <property type="entry name" value="Lactamase_B"/>
    <property type="match status" value="1"/>
</dbReference>
<dbReference type="SUPFAM" id="SSF56281">
    <property type="entry name" value="Metallo-hydrolase/oxidoreductase"/>
    <property type="match status" value="1"/>
</dbReference>
<feature type="transmembrane region" description="Helical" evidence="6">
    <location>
        <begin position="466"/>
        <end position="483"/>
    </location>
</feature>
<dbReference type="STRING" id="907931.GCA_000165675_01005"/>
<evidence type="ECO:0000256" key="4">
    <source>
        <dbReference type="ARBA" id="ARBA00022989"/>
    </source>
</evidence>
<dbReference type="SMART" id="SM00849">
    <property type="entry name" value="Lactamase_B"/>
    <property type="match status" value="1"/>
</dbReference>
<proteinExistence type="predicted"/>
<keyword evidence="5 6" id="KW-0472">Membrane</keyword>
<dbReference type="PANTHER" id="PTHR30619">
    <property type="entry name" value="DNA INTERNALIZATION/COMPETENCE PROTEIN COMEC/REC2"/>
    <property type="match status" value="1"/>
</dbReference>
<dbReference type="NCBIfam" id="TIGR00360">
    <property type="entry name" value="ComEC_N-term"/>
    <property type="match status" value="1"/>
</dbReference>
<dbReference type="InterPro" id="IPR036866">
    <property type="entry name" value="RibonucZ/Hydroxyglut_hydro"/>
</dbReference>
<dbReference type="AlphaFoldDB" id="A0A4R5N800"/>
<dbReference type="CDD" id="cd07731">
    <property type="entry name" value="ComA-like_MBL-fold"/>
    <property type="match status" value="1"/>
</dbReference>
<accession>A0A4R5N800</accession>
<dbReference type="InterPro" id="IPR004477">
    <property type="entry name" value="ComEC_N"/>
</dbReference>
<feature type="transmembrane region" description="Helical" evidence="6">
    <location>
        <begin position="415"/>
        <end position="432"/>
    </location>
</feature>
<dbReference type="GO" id="GO:0005886">
    <property type="term" value="C:plasma membrane"/>
    <property type="evidence" value="ECO:0007669"/>
    <property type="project" value="UniProtKB-SubCell"/>
</dbReference>
<keyword evidence="9" id="KW-1185">Reference proteome</keyword>
<feature type="transmembrane region" description="Helical" evidence="6">
    <location>
        <begin position="358"/>
        <end position="378"/>
    </location>
</feature>
<feature type="transmembrane region" description="Helical" evidence="6">
    <location>
        <begin position="268"/>
        <end position="293"/>
    </location>
</feature>
<keyword evidence="2" id="KW-1003">Cell membrane</keyword>